<keyword evidence="1" id="KW-0732">Signal</keyword>
<keyword evidence="3" id="KW-1185">Reference proteome</keyword>
<dbReference type="EMBL" id="CP021431">
    <property type="protein sequence ID" value="ARU03140.1"/>
    <property type="molecule type" value="Genomic_DNA"/>
</dbReference>
<dbReference type="AlphaFoldDB" id="A0A1Y0EI58"/>
<dbReference type="KEGG" id="lvs:LOKVESSMR4R_03875"/>
<evidence type="ECO:0000313" key="3">
    <source>
        <dbReference type="Proteomes" id="UP000195273"/>
    </source>
</evidence>
<evidence type="ECO:0000256" key="1">
    <source>
        <dbReference type="SAM" id="SignalP"/>
    </source>
</evidence>
<protein>
    <submittedName>
        <fullName evidence="2">Uncharacterized protein</fullName>
    </submittedName>
</protein>
<feature type="signal peptide" evidence="1">
    <location>
        <begin position="1"/>
        <end position="20"/>
    </location>
</feature>
<dbReference type="RefSeq" id="WP_087212242.1">
    <property type="nucleotide sequence ID" value="NZ_CP021431.1"/>
</dbReference>
<dbReference type="Proteomes" id="UP000195273">
    <property type="component" value="Chromosome"/>
</dbReference>
<reference evidence="2 3" key="1">
    <citation type="submission" date="2017-05" db="EMBL/GenBank/DDBJ databases">
        <title>Genome Sequence of Loktanella vestfoldensis Strain SMR4r Isolated from a Culture of the Diatom Skeletonema marinoi.</title>
        <authorList>
            <person name="Topel M."/>
            <person name="Pinder M.I.M."/>
            <person name="Johansson O.N."/>
            <person name="Kourtchenko O."/>
            <person name="Godhe A."/>
            <person name="Clarke A.K."/>
        </authorList>
    </citation>
    <scope>NUCLEOTIDE SEQUENCE [LARGE SCALE GENOMIC DNA]</scope>
    <source>
        <strain evidence="2 3">SMR4r</strain>
    </source>
</reference>
<evidence type="ECO:0000313" key="2">
    <source>
        <dbReference type="EMBL" id="ARU03140.1"/>
    </source>
</evidence>
<accession>A0A1Y0EI58</accession>
<feature type="chain" id="PRO_5012665809" evidence="1">
    <location>
        <begin position="21"/>
        <end position="95"/>
    </location>
</feature>
<name>A0A1Y0EI58_9RHOB</name>
<gene>
    <name evidence="2" type="ORF">LOKVESSMR4R_03875</name>
</gene>
<proteinExistence type="predicted"/>
<sequence length="95" mass="10494">MLKKHILLTICLLLPSAMLAQSAIDQVDQAQAELLRNVEQFKIIRTYQVRLADALMQGESALVDRTLPDGLCIEGMDVVCEMFPATFGVWGQGSD</sequence>
<organism evidence="2 3">
    <name type="scientific">Yoonia vestfoldensis</name>
    <dbReference type="NCBI Taxonomy" id="245188"/>
    <lineage>
        <taxon>Bacteria</taxon>
        <taxon>Pseudomonadati</taxon>
        <taxon>Pseudomonadota</taxon>
        <taxon>Alphaproteobacteria</taxon>
        <taxon>Rhodobacterales</taxon>
        <taxon>Paracoccaceae</taxon>
        <taxon>Yoonia</taxon>
    </lineage>
</organism>